<dbReference type="InterPro" id="IPR052023">
    <property type="entry name" value="Histidine_kinase_KdpD"/>
</dbReference>
<comment type="caution">
    <text evidence="2">The sequence shown here is derived from an EMBL/GenBank/DDBJ whole genome shotgun (WGS) entry which is preliminary data.</text>
</comment>
<organism evidence="2 3">
    <name type="scientific">Pallidibacillus thermolactis</name>
    <dbReference type="NCBI Taxonomy" id="251051"/>
    <lineage>
        <taxon>Bacteria</taxon>
        <taxon>Bacillati</taxon>
        <taxon>Bacillota</taxon>
        <taxon>Bacilli</taxon>
        <taxon>Bacillales</taxon>
        <taxon>Bacillaceae</taxon>
        <taxon>Pallidibacillus</taxon>
    </lineage>
</organism>
<sequence length="228" mass="26247">MINIYNESILVCVYYGPNGERLIKRGCNIAKMLKAPLYILTVDEKPFDELDAEKVFYIEQWKKIADEHQDAHFIMKDNEKRPVSKVIAEVARKKNVTQIILGQTAQSRWQQITKGSIINDLLHDIPFVDLHIISVSRYIRNDEGLYEKGVRAYLIKEGNHYKLSFNHTKDSVYEGIFFKEIGTDFDNGLFRFMKGAETLQVQVCDGLVTDFTNIDASTAMSLNDLDNE</sequence>
<feature type="domain" description="UspA" evidence="1">
    <location>
        <begin position="8"/>
        <end position="126"/>
    </location>
</feature>
<protein>
    <submittedName>
        <fullName evidence="2">Universal stress protein</fullName>
    </submittedName>
</protein>
<evidence type="ECO:0000259" key="1">
    <source>
        <dbReference type="Pfam" id="PF00582"/>
    </source>
</evidence>
<name>A0ABT2WHP3_9BACI</name>
<accession>A0ABT2WHP3</accession>
<dbReference type="PANTHER" id="PTHR45569:SF1">
    <property type="entry name" value="SENSOR PROTEIN KDPD"/>
    <property type="match status" value="1"/>
</dbReference>
<reference evidence="2 3" key="1">
    <citation type="submission" date="2022-10" db="EMBL/GenBank/DDBJ databases">
        <title>Description of Fervidibacillus gen. nov. in the family Fervidibacillaceae fam. nov. with two species, Fervidibacillus albus sp. nov., and Fervidibacillus halotolerans sp. nov., isolated from tidal flat sediments.</title>
        <authorList>
            <person name="Kwon K.K."/>
            <person name="Yang S.-H."/>
        </authorList>
    </citation>
    <scope>NUCLEOTIDE SEQUENCE [LARGE SCALE GENOMIC DNA]</scope>
    <source>
        <strain evidence="2 3">DSM 23332</strain>
    </source>
</reference>
<dbReference type="Gene3D" id="3.40.50.620">
    <property type="entry name" value="HUPs"/>
    <property type="match status" value="1"/>
</dbReference>
<dbReference type="InterPro" id="IPR014729">
    <property type="entry name" value="Rossmann-like_a/b/a_fold"/>
</dbReference>
<keyword evidence="3" id="KW-1185">Reference proteome</keyword>
<dbReference type="RefSeq" id="WP_263062047.1">
    <property type="nucleotide sequence ID" value="NZ_JAOUSE010000043.1"/>
</dbReference>
<dbReference type="SUPFAM" id="SSF52402">
    <property type="entry name" value="Adenine nucleotide alpha hydrolases-like"/>
    <property type="match status" value="1"/>
</dbReference>
<evidence type="ECO:0000313" key="3">
    <source>
        <dbReference type="Proteomes" id="UP001208656"/>
    </source>
</evidence>
<dbReference type="Proteomes" id="UP001208656">
    <property type="component" value="Unassembled WGS sequence"/>
</dbReference>
<dbReference type="InterPro" id="IPR006016">
    <property type="entry name" value="UspA"/>
</dbReference>
<proteinExistence type="predicted"/>
<evidence type="ECO:0000313" key="2">
    <source>
        <dbReference type="EMBL" id="MCU9595208.1"/>
    </source>
</evidence>
<dbReference type="Pfam" id="PF00582">
    <property type="entry name" value="Usp"/>
    <property type="match status" value="1"/>
</dbReference>
<dbReference type="PANTHER" id="PTHR45569">
    <property type="entry name" value="SENSOR PROTEIN KDPD"/>
    <property type="match status" value="1"/>
</dbReference>
<dbReference type="EMBL" id="JAOUSE010000043">
    <property type="protein sequence ID" value="MCU9595208.1"/>
    <property type="molecule type" value="Genomic_DNA"/>
</dbReference>
<gene>
    <name evidence="2" type="ORF">OEV82_12240</name>
</gene>